<dbReference type="GO" id="GO:0030600">
    <property type="term" value="F:feruloyl esterase activity"/>
    <property type="evidence" value="ECO:0007669"/>
    <property type="project" value="UniProtKB-ARBA"/>
</dbReference>
<evidence type="ECO:0000313" key="9">
    <source>
        <dbReference type="EMBL" id="ETS78847.1"/>
    </source>
</evidence>
<dbReference type="GeneID" id="19273713"/>
<dbReference type="SUPFAM" id="SSF53474">
    <property type="entry name" value="alpha/beta-Hydrolases"/>
    <property type="match status" value="1"/>
</dbReference>
<dbReference type="KEGG" id="pfy:PFICI_08700"/>
<evidence type="ECO:0000256" key="2">
    <source>
        <dbReference type="ARBA" id="ARBA00022487"/>
    </source>
</evidence>
<dbReference type="Proteomes" id="UP000030651">
    <property type="component" value="Unassembled WGS sequence"/>
</dbReference>
<feature type="chain" id="PRO_5005150174" description="Carboxylic ester hydrolase" evidence="8">
    <location>
        <begin position="21"/>
        <end position="408"/>
    </location>
</feature>
<dbReference type="Pfam" id="PF07519">
    <property type="entry name" value="Tannase"/>
    <property type="match status" value="1"/>
</dbReference>
<dbReference type="OMA" id="NWVDMAV"/>
<dbReference type="eggNOG" id="ENOG502QPXZ">
    <property type="taxonomic scope" value="Eukaryota"/>
</dbReference>
<gene>
    <name evidence="9" type="ORF">PFICI_08700</name>
</gene>
<dbReference type="EMBL" id="KI912114">
    <property type="protein sequence ID" value="ETS78847.1"/>
    <property type="molecule type" value="Genomic_DNA"/>
</dbReference>
<dbReference type="Gene3D" id="3.40.50.1820">
    <property type="entry name" value="alpha/beta hydrolase"/>
    <property type="match status" value="1"/>
</dbReference>
<reference evidence="10" key="1">
    <citation type="journal article" date="2015" name="BMC Genomics">
        <title>Genomic and transcriptomic analysis of the endophytic fungus Pestalotiopsis fici reveals its lifestyle and high potential for synthesis of natural products.</title>
        <authorList>
            <person name="Wang X."/>
            <person name="Zhang X."/>
            <person name="Liu L."/>
            <person name="Xiang M."/>
            <person name="Wang W."/>
            <person name="Sun X."/>
            <person name="Che Y."/>
            <person name="Guo L."/>
            <person name="Liu G."/>
            <person name="Guo L."/>
            <person name="Wang C."/>
            <person name="Yin W.B."/>
            <person name="Stadler M."/>
            <person name="Zhang X."/>
            <person name="Liu X."/>
        </authorList>
    </citation>
    <scope>NUCLEOTIDE SEQUENCE [LARGE SCALE GENOMIC DNA]</scope>
    <source>
        <strain evidence="10">W106-1 / CGMCC3.15140</strain>
    </source>
</reference>
<dbReference type="RefSeq" id="XP_007835472.1">
    <property type="nucleotide sequence ID" value="XM_007837281.1"/>
</dbReference>
<evidence type="ECO:0000256" key="6">
    <source>
        <dbReference type="ARBA" id="ARBA00022837"/>
    </source>
</evidence>
<dbReference type="HOGENOM" id="CLU_014819_1_1_1"/>
<dbReference type="GO" id="GO:0046872">
    <property type="term" value="F:metal ion binding"/>
    <property type="evidence" value="ECO:0007669"/>
    <property type="project" value="UniProtKB-KW"/>
</dbReference>
<dbReference type="InterPro" id="IPR011118">
    <property type="entry name" value="Tannase/feruloyl_esterase"/>
</dbReference>
<dbReference type="OrthoDB" id="3039123at2759"/>
<evidence type="ECO:0000313" key="10">
    <source>
        <dbReference type="Proteomes" id="UP000030651"/>
    </source>
</evidence>
<keyword evidence="2" id="KW-0719">Serine esterase</keyword>
<evidence type="ECO:0000256" key="5">
    <source>
        <dbReference type="ARBA" id="ARBA00022801"/>
    </source>
</evidence>
<keyword evidence="7" id="KW-1015">Disulfide bond</keyword>
<evidence type="ECO:0000256" key="4">
    <source>
        <dbReference type="ARBA" id="ARBA00022729"/>
    </source>
</evidence>
<keyword evidence="6" id="KW-0106">Calcium</keyword>
<dbReference type="InterPro" id="IPR029058">
    <property type="entry name" value="AB_hydrolase_fold"/>
</dbReference>
<dbReference type="AlphaFoldDB" id="W3X0G2"/>
<evidence type="ECO:0000256" key="1">
    <source>
        <dbReference type="ARBA" id="ARBA00006249"/>
    </source>
</evidence>
<accession>W3X0G2</accession>
<keyword evidence="10" id="KW-1185">Reference proteome</keyword>
<feature type="signal peptide" evidence="8">
    <location>
        <begin position="1"/>
        <end position="20"/>
    </location>
</feature>
<sequence length="408" mass="45542">MKAVLVKSLLLFGARTRALSGVVNCTIDNFQSILDSNGTIDQVVYAQHYAANSTFQNPNATTLQFASNPVALPATCAVQVNVTTEYQTHFSFGIFLPDDWNGRFFLAAQEGTNINWVDMAVGLRYRFASVATDTGHTGSDMNGFWYLNPESLNDWGWRANHLGTVYGKLLTEQFYDTSIAYSYMAGCSTGGRQSFKEAQMFPEDFDGIISACPAYWTTHQQFFNLKQTTFQYPSGSNHTIPTELFDLIGQEAIRQCDPQDGLVDGLISDPLGCNFDYHSLLCIGSSNTSSCLTGPQLDTLHKFYSDWKEDNDTFIYPHSLYGSEAMWNQSGIFGNGSISNIGSQYWYPQHILGLTNFTFENLTLDLIQWAEEVDPGQDQASDWDLSPFYERGGKLLHYHGHSDAIVPP</sequence>
<evidence type="ECO:0000256" key="7">
    <source>
        <dbReference type="ARBA" id="ARBA00023157"/>
    </source>
</evidence>
<dbReference type="InParanoid" id="W3X0G2"/>
<organism evidence="9 10">
    <name type="scientific">Pestalotiopsis fici (strain W106-1 / CGMCC3.15140)</name>
    <dbReference type="NCBI Taxonomy" id="1229662"/>
    <lineage>
        <taxon>Eukaryota</taxon>
        <taxon>Fungi</taxon>
        <taxon>Dikarya</taxon>
        <taxon>Ascomycota</taxon>
        <taxon>Pezizomycotina</taxon>
        <taxon>Sordariomycetes</taxon>
        <taxon>Xylariomycetidae</taxon>
        <taxon>Amphisphaeriales</taxon>
        <taxon>Sporocadaceae</taxon>
        <taxon>Pestalotiopsis</taxon>
    </lineage>
</organism>
<dbReference type="PANTHER" id="PTHR33938">
    <property type="entry name" value="FERULOYL ESTERASE B-RELATED"/>
    <property type="match status" value="1"/>
</dbReference>
<keyword evidence="5 8" id="KW-0378">Hydrolase</keyword>
<proteinExistence type="inferred from homology"/>
<name>W3X0G2_PESFW</name>
<comment type="similarity">
    <text evidence="1 8">Belongs to the tannase family.</text>
</comment>
<dbReference type="EC" id="3.1.1.-" evidence="8"/>
<evidence type="ECO:0000256" key="3">
    <source>
        <dbReference type="ARBA" id="ARBA00022723"/>
    </source>
</evidence>
<dbReference type="PANTHER" id="PTHR33938:SF2">
    <property type="entry name" value="CARBOXYLIC ESTER HYDROLASE"/>
    <property type="match status" value="1"/>
</dbReference>
<keyword evidence="4 8" id="KW-0732">Signal</keyword>
<evidence type="ECO:0000256" key="8">
    <source>
        <dbReference type="RuleBase" id="RU361238"/>
    </source>
</evidence>
<keyword evidence="3" id="KW-0479">Metal-binding</keyword>
<protein>
    <recommendedName>
        <fullName evidence="8">Carboxylic ester hydrolase</fullName>
        <ecNumber evidence="8">3.1.1.-</ecNumber>
    </recommendedName>
</protein>